<dbReference type="AlphaFoldDB" id="X1KPW7"/>
<dbReference type="PROSITE" id="PS50949">
    <property type="entry name" value="HTH_GNTR"/>
    <property type="match status" value="1"/>
</dbReference>
<evidence type="ECO:0000256" key="1">
    <source>
        <dbReference type="ARBA" id="ARBA00023015"/>
    </source>
</evidence>
<name>X1KPW7_9ZZZZ</name>
<proteinExistence type="predicted"/>
<feature type="non-terminal residue" evidence="5">
    <location>
        <position position="1"/>
    </location>
</feature>
<dbReference type="PANTHER" id="PTHR38445:SF9">
    <property type="entry name" value="HTH-TYPE TRANSCRIPTIONAL REPRESSOR YTRA"/>
    <property type="match status" value="1"/>
</dbReference>
<comment type="caution">
    <text evidence="5">The sequence shown here is derived from an EMBL/GenBank/DDBJ whole genome shotgun (WGS) entry which is preliminary data.</text>
</comment>
<evidence type="ECO:0000259" key="4">
    <source>
        <dbReference type="PROSITE" id="PS50949"/>
    </source>
</evidence>
<keyword evidence="1" id="KW-0805">Transcription regulation</keyword>
<dbReference type="InterPro" id="IPR036388">
    <property type="entry name" value="WH-like_DNA-bd_sf"/>
</dbReference>
<gene>
    <name evidence="5" type="ORF">S03H2_68817</name>
</gene>
<reference evidence="5" key="1">
    <citation type="journal article" date="2014" name="Front. Microbiol.">
        <title>High frequency of phylogenetically diverse reductive dehalogenase-homologous genes in deep subseafloor sedimentary metagenomes.</title>
        <authorList>
            <person name="Kawai M."/>
            <person name="Futagami T."/>
            <person name="Toyoda A."/>
            <person name="Takaki Y."/>
            <person name="Nishi S."/>
            <person name="Hori S."/>
            <person name="Arai W."/>
            <person name="Tsubouchi T."/>
            <person name="Morono Y."/>
            <person name="Uchiyama I."/>
            <person name="Ito T."/>
            <person name="Fujiyama A."/>
            <person name="Inagaki F."/>
            <person name="Takami H."/>
        </authorList>
    </citation>
    <scope>NUCLEOTIDE SEQUENCE</scope>
    <source>
        <strain evidence="5">Expedition CK06-06</strain>
    </source>
</reference>
<dbReference type="Gene3D" id="1.10.10.10">
    <property type="entry name" value="Winged helix-like DNA-binding domain superfamily/Winged helix DNA-binding domain"/>
    <property type="match status" value="1"/>
</dbReference>
<dbReference type="GO" id="GO:0003677">
    <property type="term" value="F:DNA binding"/>
    <property type="evidence" value="ECO:0007669"/>
    <property type="project" value="UniProtKB-KW"/>
</dbReference>
<evidence type="ECO:0000256" key="3">
    <source>
        <dbReference type="ARBA" id="ARBA00023163"/>
    </source>
</evidence>
<dbReference type="PANTHER" id="PTHR38445">
    <property type="entry name" value="HTH-TYPE TRANSCRIPTIONAL REPRESSOR YTRA"/>
    <property type="match status" value="1"/>
</dbReference>
<dbReference type="GO" id="GO:0003700">
    <property type="term" value="F:DNA-binding transcription factor activity"/>
    <property type="evidence" value="ECO:0007669"/>
    <property type="project" value="InterPro"/>
</dbReference>
<dbReference type="InterPro" id="IPR000524">
    <property type="entry name" value="Tscrpt_reg_HTH_GntR"/>
</dbReference>
<keyword evidence="3" id="KW-0804">Transcription</keyword>
<evidence type="ECO:0000256" key="2">
    <source>
        <dbReference type="ARBA" id="ARBA00023125"/>
    </source>
</evidence>
<feature type="domain" description="HTH gntR-type" evidence="4">
    <location>
        <begin position="6"/>
        <end position="74"/>
    </location>
</feature>
<keyword evidence="2" id="KW-0238">DNA-binding</keyword>
<dbReference type="Pfam" id="PF00392">
    <property type="entry name" value="GntR"/>
    <property type="match status" value="1"/>
</dbReference>
<evidence type="ECO:0000313" key="5">
    <source>
        <dbReference type="EMBL" id="GAH92204.1"/>
    </source>
</evidence>
<organism evidence="5">
    <name type="scientific">marine sediment metagenome</name>
    <dbReference type="NCBI Taxonomy" id="412755"/>
    <lineage>
        <taxon>unclassified sequences</taxon>
        <taxon>metagenomes</taxon>
        <taxon>ecological metagenomes</taxon>
    </lineage>
</organism>
<dbReference type="SMART" id="SM00345">
    <property type="entry name" value="HTH_GNTR"/>
    <property type="match status" value="1"/>
</dbReference>
<sequence length="116" mass="13703">DVKSALPVYEQIKRAIKLAILSGHLKENDRLMSLRDMALKLKINPNTIIKVYYQLEVEGFIYSRPGAGYFVKLDRRKIKKEKRELLREITGEYISRVIKLGYSLEDMIRELYRNAR</sequence>
<protein>
    <recommendedName>
        <fullName evidence="4">HTH gntR-type domain-containing protein</fullName>
    </recommendedName>
</protein>
<dbReference type="SUPFAM" id="SSF46785">
    <property type="entry name" value="Winged helix' DNA-binding domain"/>
    <property type="match status" value="1"/>
</dbReference>
<dbReference type="CDD" id="cd07377">
    <property type="entry name" value="WHTH_GntR"/>
    <property type="match status" value="1"/>
</dbReference>
<dbReference type="InterPro" id="IPR036390">
    <property type="entry name" value="WH_DNA-bd_sf"/>
</dbReference>
<dbReference type="EMBL" id="BARU01045325">
    <property type="protein sequence ID" value="GAH92204.1"/>
    <property type="molecule type" value="Genomic_DNA"/>
</dbReference>
<accession>X1KPW7</accession>